<name>A0A1G1XRQ7_9BACT</name>
<dbReference type="AlphaFoldDB" id="A0A1G1XRQ7"/>
<accession>A0A1G1XRQ7</accession>
<evidence type="ECO:0000313" key="2">
    <source>
        <dbReference type="Proteomes" id="UP000176260"/>
    </source>
</evidence>
<protein>
    <recommendedName>
        <fullName evidence="3">GxxExxY protein</fullName>
    </recommendedName>
</protein>
<gene>
    <name evidence="1" type="ORF">A2Y67_01490</name>
</gene>
<proteinExistence type="predicted"/>
<dbReference type="Proteomes" id="UP000176260">
    <property type="component" value="Unassembled WGS sequence"/>
</dbReference>
<organism evidence="1 2">
    <name type="scientific">Candidatus Buchananbacteria bacterium RBG_13_39_9</name>
    <dbReference type="NCBI Taxonomy" id="1797531"/>
    <lineage>
        <taxon>Bacteria</taxon>
        <taxon>Candidatus Buchananiibacteriota</taxon>
    </lineage>
</organism>
<reference evidence="1 2" key="1">
    <citation type="journal article" date="2016" name="Nat. Commun.">
        <title>Thousands of microbial genomes shed light on interconnected biogeochemical processes in an aquifer system.</title>
        <authorList>
            <person name="Anantharaman K."/>
            <person name="Brown C.T."/>
            <person name="Hug L.A."/>
            <person name="Sharon I."/>
            <person name="Castelle C.J."/>
            <person name="Probst A.J."/>
            <person name="Thomas B.C."/>
            <person name="Singh A."/>
            <person name="Wilkins M.J."/>
            <person name="Karaoz U."/>
            <person name="Brodie E.L."/>
            <person name="Williams K.H."/>
            <person name="Hubbard S.S."/>
            <person name="Banfield J.F."/>
        </authorList>
    </citation>
    <scope>NUCLEOTIDE SEQUENCE [LARGE SCALE GENOMIC DNA]</scope>
</reference>
<dbReference type="Pfam" id="PF13366">
    <property type="entry name" value="PDDEXK_3"/>
    <property type="match status" value="1"/>
</dbReference>
<dbReference type="InterPro" id="IPR026350">
    <property type="entry name" value="GxxExxY"/>
</dbReference>
<sequence>MNPSLIRKDLVYPELSYEITGILFDVFKELGPGHKEKYYQNAIYMTLTKKGYKVQKELYIPLNYRGNKVGSYYLDFLINDKIVLEIKKGDYFKKNSIDQINQYLKTANLQLGILAQFTSAGVRTKRILNIYP</sequence>
<evidence type="ECO:0008006" key="3">
    <source>
        <dbReference type="Google" id="ProtNLM"/>
    </source>
</evidence>
<evidence type="ECO:0000313" key="1">
    <source>
        <dbReference type="EMBL" id="OGY42718.1"/>
    </source>
</evidence>
<comment type="caution">
    <text evidence="1">The sequence shown here is derived from an EMBL/GenBank/DDBJ whole genome shotgun (WGS) entry which is preliminary data.</text>
</comment>
<dbReference type="EMBL" id="MHIA01000008">
    <property type="protein sequence ID" value="OGY42718.1"/>
    <property type="molecule type" value="Genomic_DNA"/>
</dbReference>
<dbReference type="NCBIfam" id="TIGR04256">
    <property type="entry name" value="GxxExxY"/>
    <property type="match status" value="1"/>
</dbReference>